<proteinExistence type="predicted"/>
<accession>A0ABP0RMZ7</accession>
<feature type="region of interest" description="Disordered" evidence="1">
    <location>
        <begin position="1"/>
        <end position="44"/>
    </location>
</feature>
<organism evidence="3 4">
    <name type="scientific">Durusdinium trenchii</name>
    <dbReference type="NCBI Taxonomy" id="1381693"/>
    <lineage>
        <taxon>Eukaryota</taxon>
        <taxon>Sar</taxon>
        <taxon>Alveolata</taxon>
        <taxon>Dinophyceae</taxon>
        <taxon>Suessiales</taxon>
        <taxon>Symbiodiniaceae</taxon>
        <taxon>Durusdinium</taxon>
    </lineage>
</organism>
<evidence type="ECO:0000256" key="1">
    <source>
        <dbReference type="SAM" id="MobiDB-lite"/>
    </source>
</evidence>
<gene>
    <name evidence="2" type="ORF">CCMP2556_LOCUS47470</name>
    <name evidence="3" type="ORF">CCMP2556_LOCUS47490</name>
</gene>
<sequence length="138" mass="14658">MPHEVPSFSEQMRQASAVGGASVAQIDEARPQEEQEEASMAGPTADQIKAFCASAEALVAWEVKERSGDLTRHTHWRGGAGVHWLDGDLRGRGPGGTSSSRTLSAHEGLRNGVQVDRGVGLCDSGHPGRRFASQRGRG</sequence>
<name>A0ABP0RMZ7_9DINO</name>
<evidence type="ECO:0000313" key="2">
    <source>
        <dbReference type="EMBL" id="CAK9100486.1"/>
    </source>
</evidence>
<feature type="region of interest" description="Disordered" evidence="1">
    <location>
        <begin position="67"/>
        <end position="138"/>
    </location>
</feature>
<evidence type="ECO:0000313" key="4">
    <source>
        <dbReference type="Proteomes" id="UP001642484"/>
    </source>
</evidence>
<dbReference type="EMBL" id="CAXAMN010026095">
    <property type="protein sequence ID" value="CAK9100541.1"/>
    <property type="molecule type" value="Genomic_DNA"/>
</dbReference>
<dbReference type="Proteomes" id="UP001642484">
    <property type="component" value="Unassembled WGS sequence"/>
</dbReference>
<comment type="caution">
    <text evidence="3">The sequence shown here is derived from an EMBL/GenBank/DDBJ whole genome shotgun (WGS) entry which is preliminary data.</text>
</comment>
<protein>
    <submittedName>
        <fullName evidence="3">Uncharacterized protein</fullName>
    </submittedName>
</protein>
<dbReference type="EMBL" id="CAXAMN010026084">
    <property type="protein sequence ID" value="CAK9100486.1"/>
    <property type="molecule type" value="Genomic_DNA"/>
</dbReference>
<evidence type="ECO:0000313" key="3">
    <source>
        <dbReference type="EMBL" id="CAK9100541.1"/>
    </source>
</evidence>
<keyword evidence="4" id="KW-1185">Reference proteome</keyword>
<reference evidence="3 4" key="1">
    <citation type="submission" date="2024-02" db="EMBL/GenBank/DDBJ databases">
        <authorList>
            <person name="Chen Y."/>
            <person name="Shah S."/>
            <person name="Dougan E. K."/>
            <person name="Thang M."/>
            <person name="Chan C."/>
        </authorList>
    </citation>
    <scope>NUCLEOTIDE SEQUENCE [LARGE SCALE GENOMIC DNA]</scope>
</reference>